<feature type="region of interest" description="Disordered" evidence="2">
    <location>
        <begin position="204"/>
        <end position="271"/>
    </location>
</feature>
<evidence type="ECO:0000313" key="3">
    <source>
        <dbReference type="EMBL" id="AGM11893.1"/>
    </source>
</evidence>
<evidence type="ECO:0000256" key="2">
    <source>
        <dbReference type="SAM" id="MobiDB-lite"/>
    </source>
</evidence>
<evidence type="ECO:0000313" key="4">
    <source>
        <dbReference type="Proteomes" id="UP000202086"/>
    </source>
</evidence>
<reference evidence="3 4" key="1">
    <citation type="submission" date="2012-12" db="EMBL/GenBank/DDBJ databases">
        <authorList>
            <person name="Sencilo A."/>
            <person name="Jacobs-Sera D."/>
            <person name="Russell D.A."/>
            <person name="Ko C."/>
            <person name="Atanasova N."/>
            <person name="Osterlund E."/>
            <person name="Oksanen H.M."/>
            <person name="Bamford D.H."/>
            <person name="Hatfull G.F."/>
            <person name="Roine E."/>
            <person name="Hendrix R.W."/>
        </authorList>
    </citation>
    <scope>NUCLEOTIDE SEQUENCE [LARGE SCALE GENOMIC DNA]</scope>
</reference>
<feature type="coiled-coil region" evidence="1">
    <location>
        <begin position="280"/>
        <end position="388"/>
    </location>
</feature>
<name>R4TNU8_9CAUD</name>
<dbReference type="RefSeq" id="YP_008059592.1">
    <property type="nucleotide sequence ID" value="NC_021330.1"/>
</dbReference>
<dbReference type="Proteomes" id="UP000202086">
    <property type="component" value="Segment"/>
</dbReference>
<keyword evidence="4" id="KW-1185">Reference proteome</keyword>
<keyword evidence="1" id="KW-0175">Coiled coil</keyword>
<dbReference type="KEGG" id="vg:16193472"/>
<organism evidence="3 4">
    <name type="scientific">Haloarcula californiae tailed virus 1</name>
    <dbReference type="NCBI Taxonomy" id="1273746"/>
    <lineage>
        <taxon>Viruses</taxon>
        <taxon>Duplodnaviria</taxon>
        <taxon>Heunggongvirae</taxon>
        <taxon>Uroviricota</taxon>
        <taxon>Caudoviricetes</taxon>
        <taxon>Thumleimavirales</taxon>
        <taxon>Druskaviridae</taxon>
        <taxon>Hacavirus</taxon>
        <taxon>Hacavirus italiense</taxon>
        <taxon>Hacavirus HCTV1</taxon>
    </lineage>
</organism>
<feature type="compositionally biased region" description="Acidic residues" evidence="2">
    <location>
        <begin position="204"/>
        <end position="226"/>
    </location>
</feature>
<gene>
    <name evidence="3" type="primary">30</name>
    <name evidence="3" type="ORF">DNAM5_30</name>
</gene>
<sequence>MNPMGSGMGAPDEEMNRRQVLQKRRIDQMADGTAVGGSSPDGDGKVSTSDASADEMLAHYKGNKDDTTMTKEKQKLKSPRYSDVPAYTLETLDMDTLRDEVFQALDFNESERQAAGAIAKNDVSDMTQAQIADLAGVSASTVGNTIQKLETRKNPTSNQREILKFARENPDLTPTEIGNELDKKTTNVKRALIPYRHERIVCEVEVDDTTEETQETTDETKDDDGQDVSHRDDKGEESDVSDAVEKDLAGGDVTYKYDTDSSKPETRGGKELTKSAITGVTDLLDIFREQERRLQEVEARDPEQVPQSLNGRVASLETQVEGVQSVADRIENQQLELERHVEDLQEQCEDVADAADLDLEDTTLGQKVERIQDSLSSHKRAIEDLRESDTDGSTSFSTEEKRKVIVSLAQNGEDDLIDRVLEEM</sequence>
<proteinExistence type="predicted"/>
<feature type="region of interest" description="Disordered" evidence="2">
    <location>
        <begin position="1"/>
        <end position="81"/>
    </location>
</feature>
<dbReference type="OrthoDB" id="12399at10239"/>
<accession>R4TNU8</accession>
<evidence type="ECO:0000256" key="1">
    <source>
        <dbReference type="SAM" id="Coils"/>
    </source>
</evidence>
<dbReference type="EMBL" id="KC292029">
    <property type="protein sequence ID" value="AGM11893.1"/>
    <property type="molecule type" value="Genomic_DNA"/>
</dbReference>
<dbReference type="GeneID" id="16193472"/>
<feature type="compositionally biased region" description="Basic and acidic residues" evidence="2">
    <location>
        <begin position="243"/>
        <end position="271"/>
    </location>
</feature>
<protein>
    <submittedName>
        <fullName evidence="3">Uncharacterized protein</fullName>
    </submittedName>
</protein>
<feature type="compositionally biased region" description="Basic and acidic residues" evidence="2">
    <location>
        <begin position="56"/>
        <end position="75"/>
    </location>
</feature>